<keyword evidence="4" id="KW-0934">Plastid</keyword>
<protein>
    <submittedName>
        <fullName evidence="11">Protein RETICULATA-RELATED 3, chloroplastic</fullName>
    </submittedName>
</protein>
<gene>
    <name evidence="11" type="ORF">ACMD2_09505</name>
</gene>
<evidence type="ECO:0000313" key="12">
    <source>
        <dbReference type="Proteomes" id="UP000092600"/>
    </source>
</evidence>
<dbReference type="PANTHER" id="PTHR31620">
    <property type="entry name" value="PROTEIN RETICULATA-RELATED 2, CHLOROPLASTIC-RELATED"/>
    <property type="match status" value="1"/>
</dbReference>
<evidence type="ECO:0000256" key="3">
    <source>
        <dbReference type="ARBA" id="ARBA00022528"/>
    </source>
</evidence>
<keyword evidence="3" id="KW-0150">Chloroplast</keyword>
<keyword evidence="5 10" id="KW-0812">Transmembrane</keyword>
<proteinExistence type="inferred from homology"/>
<evidence type="ECO:0000256" key="9">
    <source>
        <dbReference type="SAM" id="MobiDB-lite"/>
    </source>
</evidence>
<evidence type="ECO:0000256" key="7">
    <source>
        <dbReference type="ARBA" id="ARBA00022989"/>
    </source>
</evidence>
<evidence type="ECO:0000256" key="8">
    <source>
        <dbReference type="ARBA" id="ARBA00023136"/>
    </source>
</evidence>
<keyword evidence="7 10" id="KW-1133">Transmembrane helix</keyword>
<comment type="subcellular location">
    <subcellularLocation>
        <location evidence="1">Plastid</location>
        <location evidence="1">Chloroplast membrane</location>
        <topology evidence="1">Multi-pass membrane protein</topology>
    </subcellularLocation>
</comment>
<dbReference type="PANTHER" id="PTHR31620:SF15">
    <property type="entry name" value="PROTEIN RETICULATA-RELATED 2, CHLOROPLASTIC-RELATED"/>
    <property type="match status" value="1"/>
</dbReference>
<evidence type="ECO:0000256" key="5">
    <source>
        <dbReference type="ARBA" id="ARBA00022692"/>
    </source>
</evidence>
<evidence type="ECO:0000256" key="6">
    <source>
        <dbReference type="ARBA" id="ARBA00022946"/>
    </source>
</evidence>
<dbReference type="Pfam" id="PF11891">
    <property type="entry name" value="RETICULATA-like"/>
    <property type="match status" value="1"/>
</dbReference>
<dbReference type="EMBL" id="LSRQ01000899">
    <property type="protein sequence ID" value="OAY80320.1"/>
    <property type="molecule type" value="Genomic_DNA"/>
</dbReference>
<dbReference type="AlphaFoldDB" id="A0A199VUE9"/>
<dbReference type="InterPro" id="IPR021825">
    <property type="entry name" value="RETICULATA-related"/>
</dbReference>
<evidence type="ECO:0000256" key="10">
    <source>
        <dbReference type="SAM" id="Phobius"/>
    </source>
</evidence>
<feature type="region of interest" description="Disordered" evidence="9">
    <location>
        <begin position="331"/>
        <end position="357"/>
    </location>
</feature>
<comment type="caution">
    <text evidence="11">The sequence shown here is derived from an EMBL/GenBank/DDBJ whole genome shotgun (WGS) entry which is preliminary data.</text>
</comment>
<evidence type="ECO:0000313" key="11">
    <source>
        <dbReference type="EMBL" id="OAY80320.1"/>
    </source>
</evidence>
<dbReference type="GO" id="GO:0031969">
    <property type="term" value="C:chloroplast membrane"/>
    <property type="evidence" value="ECO:0007669"/>
    <property type="project" value="UniProtKB-SubCell"/>
</dbReference>
<keyword evidence="8 10" id="KW-0472">Membrane</keyword>
<dbReference type="STRING" id="4615.A0A199VUE9"/>
<feature type="region of interest" description="Disordered" evidence="9">
    <location>
        <begin position="28"/>
        <end position="50"/>
    </location>
</feature>
<feature type="compositionally biased region" description="Gly residues" evidence="9">
    <location>
        <begin position="75"/>
        <end position="97"/>
    </location>
</feature>
<evidence type="ECO:0000256" key="1">
    <source>
        <dbReference type="ARBA" id="ARBA00004508"/>
    </source>
</evidence>
<comment type="similarity">
    <text evidence="2">Belongs to the RETICULATA family.</text>
</comment>
<organism evidence="11 12">
    <name type="scientific">Ananas comosus</name>
    <name type="common">Pineapple</name>
    <name type="synonym">Ananas ananas</name>
    <dbReference type="NCBI Taxonomy" id="4615"/>
    <lineage>
        <taxon>Eukaryota</taxon>
        <taxon>Viridiplantae</taxon>
        <taxon>Streptophyta</taxon>
        <taxon>Embryophyta</taxon>
        <taxon>Tracheophyta</taxon>
        <taxon>Spermatophyta</taxon>
        <taxon>Magnoliopsida</taxon>
        <taxon>Liliopsida</taxon>
        <taxon>Poales</taxon>
        <taxon>Bromeliaceae</taxon>
        <taxon>Bromelioideae</taxon>
        <taxon>Ananas</taxon>
    </lineage>
</organism>
<feature type="transmembrane region" description="Helical" evidence="10">
    <location>
        <begin position="215"/>
        <end position="238"/>
    </location>
</feature>
<evidence type="ECO:0000256" key="2">
    <source>
        <dbReference type="ARBA" id="ARBA00010793"/>
    </source>
</evidence>
<feature type="region of interest" description="Disordered" evidence="9">
    <location>
        <begin position="73"/>
        <end position="111"/>
    </location>
</feature>
<feature type="transmembrane region" description="Helical" evidence="10">
    <location>
        <begin position="161"/>
        <end position="181"/>
    </location>
</feature>
<name>A0A199VUE9_ANACO</name>
<accession>A0A199VUE9</accession>
<keyword evidence="6" id="KW-0809">Transit peptide</keyword>
<dbReference type="Proteomes" id="UP000092600">
    <property type="component" value="Unassembled WGS sequence"/>
</dbReference>
<evidence type="ECO:0000256" key="4">
    <source>
        <dbReference type="ARBA" id="ARBA00022640"/>
    </source>
</evidence>
<sequence>MATQLRHLPPPPLAGNRRTLAGTLIRSASSSLAPSHRRRTHTPSLSLPLLLRSGSSNTSISLARSLPIPPAYESAGGGGGGGAAPPRGGSSGGGWGSGDDPDPPPRPSDPIGIFLEGWRSRVSADPEFPFKVLMEELIGVSANVLGDMASRPNFGLNELDLVFSTLVVGSIVNFVLMYLLAPTSSIASSATISHMFEPGNHSLLTRLGVFASKGAAFAAVGFAAGLAGTAISNTLVALRRRVGGAAASAAAADESPARSPPTVLNALTWAAHMGVSSNFRYQALNGIEYAAAKTLPPPGFKAAVVVLRCLNNVLGGMSFVALARITGSQKATEEKPVAATDTAADGAEELQSEAQAK</sequence>
<reference evidence="11 12" key="1">
    <citation type="journal article" date="2016" name="DNA Res.">
        <title>The draft genome of MD-2 pineapple using hybrid error correction of long reads.</title>
        <authorList>
            <person name="Redwan R.M."/>
            <person name="Saidin A."/>
            <person name="Kumar S.V."/>
        </authorList>
    </citation>
    <scope>NUCLEOTIDE SEQUENCE [LARGE SCALE GENOMIC DNA]</scope>
    <source>
        <strain evidence="12">cv. MD2</strain>
        <tissue evidence="11">Leaf</tissue>
    </source>
</reference>